<gene>
    <name evidence="5" type="ORF">ACFPQ4_13430</name>
</gene>
<feature type="signal peptide" evidence="3">
    <location>
        <begin position="1"/>
        <end position="23"/>
    </location>
</feature>
<feature type="chain" id="PRO_5047343210" evidence="3">
    <location>
        <begin position="24"/>
        <end position="550"/>
    </location>
</feature>
<dbReference type="Proteomes" id="UP001596108">
    <property type="component" value="Unassembled WGS sequence"/>
</dbReference>
<dbReference type="EMBL" id="JBHSNC010000042">
    <property type="protein sequence ID" value="MFC5530434.1"/>
    <property type="molecule type" value="Genomic_DNA"/>
</dbReference>
<evidence type="ECO:0000256" key="1">
    <source>
        <dbReference type="ARBA" id="ARBA00010996"/>
    </source>
</evidence>
<dbReference type="Pfam" id="PF02630">
    <property type="entry name" value="SCO1-SenC"/>
    <property type="match status" value="1"/>
</dbReference>
<dbReference type="RefSeq" id="WP_378112468.1">
    <property type="nucleotide sequence ID" value="NZ_JBHSNC010000042.1"/>
</dbReference>
<comment type="caution">
    <text evidence="5">The sequence shown here is derived from an EMBL/GenBank/DDBJ whole genome shotgun (WGS) entry which is preliminary data.</text>
</comment>
<dbReference type="PANTHER" id="PTHR12151">
    <property type="entry name" value="ELECTRON TRANSPORT PROTIN SCO1/SENC FAMILY MEMBER"/>
    <property type="match status" value="1"/>
</dbReference>
<dbReference type="InterPro" id="IPR013766">
    <property type="entry name" value="Thioredoxin_domain"/>
</dbReference>
<dbReference type="InterPro" id="IPR003782">
    <property type="entry name" value="SCO1/SenC"/>
</dbReference>
<dbReference type="PROSITE" id="PS51257">
    <property type="entry name" value="PROKAR_LIPOPROTEIN"/>
    <property type="match status" value="1"/>
</dbReference>
<evidence type="ECO:0000256" key="2">
    <source>
        <dbReference type="ARBA" id="ARBA00023008"/>
    </source>
</evidence>
<keyword evidence="3" id="KW-0732">Signal</keyword>
<protein>
    <submittedName>
        <fullName evidence="5">SCO family protein</fullName>
    </submittedName>
</protein>
<name>A0ABW0R1Y2_9BACL</name>
<sequence length="550" mass="61365">MIVGKIVMVMLVLLSVACSNENAPSKNGNKSRGLASEFNVYGIVVGASSDELVNKLGAPLKKKLVNRMGSEYFDYIYESLQFAVIDGKVAMVGSKDVELKTNQDVGVGSSVEQVSEKYSSYGKYEDEEHYRGVVVYFDSEGAMFVEFNNDKVSKVAAANMRFIEDYFEVTQGQLRSISAYSKYSDEDIEALAQDTKSLSNKDLAIIDDSSSKQINIGMEKSKVEEILGRPEEETEFGTKYNGVSIMYDENNIVAAITTPWDDNRAKRFRTIRGITIGSSEYEVADKYGVEKNDDSVSDNEYGYYFYVKMSGNQLKRVEQRDSSENGLTIGFDMDYERKVVKGLTIGYTKCLVYFNCKNTSDETDEQSILSTETAGNKASSSEFSPAPDFSLTDIDGNKVTLSDTNGKVRLVQFFFSNNPDLGPPTTFLLSQVQQKLIDKGLFGTDTEIFSITIDPKRDTAGALKKYAEQFDADLSGWKFLRGEERATAELANNFGVLVMKDEEGNFSQTNLIALVDKEDKIREWINANEYIEGDNRKSADDIVTDIENLL</sequence>
<proteinExistence type="inferred from homology"/>
<keyword evidence="2" id="KW-0186">Copper</keyword>
<organism evidence="5 6">
    <name type="scientific">Cohnella yongneupensis</name>
    <dbReference type="NCBI Taxonomy" id="425006"/>
    <lineage>
        <taxon>Bacteria</taxon>
        <taxon>Bacillati</taxon>
        <taxon>Bacillota</taxon>
        <taxon>Bacilli</taxon>
        <taxon>Bacillales</taxon>
        <taxon>Paenibacillaceae</taxon>
        <taxon>Cohnella</taxon>
    </lineage>
</organism>
<dbReference type="InterPro" id="IPR036249">
    <property type="entry name" value="Thioredoxin-like_sf"/>
</dbReference>
<comment type="similarity">
    <text evidence="1">Belongs to the SCO1/2 family.</text>
</comment>
<evidence type="ECO:0000313" key="5">
    <source>
        <dbReference type="EMBL" id="MFC5530434.1"/>
    </source>
</evidence>
<dbReference type="Gene3D" id="3.40.30.10">
    <property type="entry name" value="Glutaredoxin"/>
    <property type="match status" value="1"/>
</dbReference>
<dbReference type="CDD" id="cd02968">
    <property type="entry name" value="SCO"/>
    <property type="match status" value="1"/>
</dbReference>
<keyword evidence="6" id="KW-1185">Reference proteome</keyword>
<dbReference type="PANTHER" id="PTHR12151:SF25">
    <property type="entry name" value="LINALOOL DEHYDRATASE_ISOMERASE DOMAIN-CONTAINING PROTEIN"/>
    <property type="match status" value="1"/>
</dbReference>
<dbReference type="SUPFAM" id="SSF52833">
    <property type="entry name" value="Thioredoxin-like"/>
    <property type="match status" value="1"/>
</dbReference>
<feature type="domain" description="Thioredoxin" evidence="4">
    <location>
        <begin position="380"/>
        <end position="550"/>
    </location>
</feature>
<reference evidence="6" key="1">
    <citation type="journal article" date="2019" name="Int. J. Syst. Evol. Microbiol.">
        <title>The Global Catalogue of Microorganisms (GCM) 10K type strain sequencing project: providing services to taxonomists for standard genome sequencing and annotation.</title>
        <authorList>
            <consortium name="The Broad Institute Genomics Platform"/>
            <consortium name="The Broad Institute Genome Sequencing Center for Infectious Disease"/>
            <person name="Wu L."/>
            <person name="Ma J."/>
        </authorList>
    </citation>
    <scope>NUCLEOTIDE SEQUENCE [LARGE SCALE GENOMIC DNA]</scope>
    <source>
        <strain evidence="6">CGMCC 1.18578</strain>
    </source>
</reference>
<accession>A0ABW0R1Y2</accession>
<evidence type="ECO:0000313" key="6">
    <source>
        <dbReference type="Proteomes" id="UP001596108"/>
    </source>
</evidence>
<evidence type="ECO:0000256" key="3">
    <source>
        <dbReference type="SAM" id="SignalP"/>
    </source>
</evidence>
<dbReference type="PROSITE" id="PS51352">
    <property type="entry name" value="THIOREDOXIN_2"/>
    <property type="match status" value="1"/>
</dbReference>
<evidence type="ECO:0000259" key="4">
    <source>
        <dbReference type="PROSITE" id="PS51352"/>
    </source>
</evidence>